<sequence>MKRQVEELAVELARVKRHMEQIMKVHPGTLSNEVKSEAVKAYISNDPYQHKYGRMAKGNGNLEKKVLSLEEKYASAAQENCKLEEEVLFLKEKYDAVVEKNTRLEGQMTDLNNSFLSLKDELLFLNDDGEQQHLQLMEPEQAEHLRLCARESCEAEKQESNGGREAQDGAAALAGGAVGSRYELADIAGNGTTSSGGCGKRTSRKCSVRICKPQGAFQWPDAAPPSPVTPTAGMDDDEYVGMAGGIELPATPPSASSTNASSAKLLQLPPRTRRSSDLQLCRRRQPPAAPGTSTFLRQRSLIPALSRSSGSRRRTRRLR</sequence>
<evidence type="ECO:0000313" key="2">
    <source>
        <dbReference type="Proteomes" id="UP001732700"/>
    </source>
</evidence>
<accession>A0ACD6A1E9</accession>
<reference evidence="1" key="1">
    <citation type="submission" date="2021-05" db="EMBL/GenBank/DDBJ databases">
        <authorList>
            <person name="Scholz U."/>
            <person name="Mascher M."/>
            <person name="Fiebig A."/>
        </authorList>
    </citation>
    <scope>NUCLEOTIDE SEQUENCE [LARGE SCALE GENOMIC DNA]</scope>
</reference>
<dbReference type="Proteomes" id="UP001732700">
    <property type="component" value="Chromosome 7C"/>
</dbReference>
<proteinExistence type="predicted"/>
<dbReference type="EnsemblPlants" id="AVESA.00010b.r2.7CG0654890.1">
    <property type="protein sequence ID" value="AVESA.00010b.r2.7CG0654890.1.CDS"/>
    <property type="gene ID" value="AVESA.00010b.r2.7CG0654890"/>
</dbReference>
<organism evidence="1 2">
    <name type="scientific">Avena sativa</name>
    <name type="common">Oat</name>
    <dbReference type="NCBI Taxonomy" id="4498"/>
    <lineage>
        <taxon>Eukaryota</taxon>
        <taxon>Viridiplantae</taxon>
        <taxon>Streptophyta</taxon>
        <taxon>Embryophyta</taxon>
        <taxon>Tracheophyta</taxon>
        <taxon>Spermatophyta</taxon>
        <taxon>Magnoliopsida</taxon>
        <taxon>Liliopsida</taxon>
        <taxon>Poales</taxon>
        <taxon>Poaceae</taxon>
        <taxon>BOP clade</taxon>
        <taxon>Pooideae</taxon>
        <taxon>Poodae</taxon>
        <taxon>Poeae</taxon>
        <taxon>Poeae Chloroplast Group 1 (Aveneae type)</taxon>
        <taxon>Aveninae</taxon>
        <taxon>Avena</taxon>
    </lineage>
</organism>
<evidence type="ECO:0000313" key="1">
    <source>
        <dbReference type="EnsemblPlants" id="AVESA.00010b.r2.7CG0654890.1.CDS"/>
    </source>
</evidence>
<protein>
    <submittedName>
        <fullName evidence="1">Uncharacterized protein</fullName>
    </submittedName>
</protein>
<reference evidence="1" key="2">
    <citation type="submission" date="2025-09" db="UniProtKB">
        <authorList>
            <consortium name="EnsemblPlants"/>
        </authorList>
    </citation>
    <scope>IDENTIFICATION</scope>
</reference>
<keyword evidence="2" id="KW-1185">Reference proteome</keyword>
<name>A0ACD6A1E9_AVESA</name>